<protein>
    <submittedName>
        <fullName evidence="8">Ammonium transporter Rh type B</fullName>
    </submittedName>
</protein>
<dbReference type="Proteomes" id="UP000299102">
    <property type="component" value="Unassembled WGS sequence"/>
</dbReference>
<feature type="transmembrane region" description="Helical" evidence="6">
    <location>
        <begin position="352"/>
        <end position="372"/>
    </location>
</feature>
<accession>A0A4C1YEN7</accession>
<evidence type="ECO:0000256" key="6">
    <source>
        <dbReference type="SAM" id="Phobius"/>
    </source>
</evidence>
<sequence>MKVPPPLGNRWLKILNGFEDTHVMIFIGFGFLMTFLKRYSYSALGFNWLLAALVVQWAIVCQQFYEMKNYEIFINKKTLLEADIMSATVLITFGALLGVASGVQLLFIAVVEVAVACANMYLVNDVFKATDVGGSIAIHTFGAYFGLGVSLALRSKKGDSDTGNGQAAHVADLAGPSYASDVTAMIGSIFLWIYWPSFNSGLADTPEGYQRAVINTYLSLAASTVTSFVLSALVSKHEGRFDMVHVQNSTLAGGVAVGSVCNLYTGPGGALAVGIGAGIISPRLAKFGILDTCGVNNLHGMPGVYSGLLSILFAGLATEENYGDGLHKIFKAMDPAEYTPARTAGGQALYQLAALVVTLVLSFGSGLITGFITKLPIFDRLKESEKYDDEVNWELP</sequence>
<dbReference type="STRING" id="151549.A0A4C1YEN7"/>
<keyword evidence="3 6" id="KW-0812">Transmembrane</keyword>
<dbReference type="PANTHER" id="PTHR11730">
    <property type="entry name" value="AMMONIUM TRANSPORTER"/>
    <property type="match status" value="1"/>
</dbReference>
<comment type="similarity">
    <text evidence="2">Belongs to the ammonium transporter (TC 2.A.49) family. Rh subfamily.</text>
</comment>
<comment type="subcellular location">
    <subcellularLocation>
        <location evidence="1">Membrane</location>
        <topology evidence="1">Multi-pass membrane protein</topology>
    </subcellularLocation>
</comment>
<dbReference type="EMBL" id="BGZK01001225">
    <property type="protein sequence ID" value="GBP74841.1"/>
    <property type="molecule type" value="Genomic_DNA"/>
</dbReference>
<evidence type="ECO:0000256" key="2">
    <source>
        <dbReference type="ARBA" id="ARBA00011036"/>
    </source>
</evidence>
<gene>
    <name evidence="8" type="primary">rhbg</name>
    <name evidence="8" type="ORF">EVAR_55339_1</name>
</gene>
<dbReference type="Gene3D" id="1.10.3430.10">
    <property type="entry name" value="Ammonium transporter AmtB like domains"/>
    <property type="match status" value="1"/>
</dbReference>
<dbReference type="InterPro" id="IPR024041">
    <property type="entry name" value="NH4_transpt_AmtB-like_dom"/>
</dbReference>
<feature type="domain" description="Ammonium transporter AmtB-like" evidence="7">
    <location>
        <begin position="17"/>
        <end position="386"/>
    </location>
</feature>
<feature type="transmembrane region" description="Helical" evidence="6">
    <location>
        <begin position="173"/>
        <end position="194"/>
    </location>
</feature>
<keyword evidence="5 6" id="KW-0472">Membrane</keyword>
<proteinExistence type="inferred from homology"/>
<evidence type="ECO:0000256" key="5">
    <source>
        <dbReference type="ARBA" id="ARBA00023136"/>
    </source>
</evidence>
<dbReference type="GO" id="GO:0005886">
    <property type="term" value="C:plasma membrane"/>
    <property type="evidence" value="ECO:0007669"/>
    <property type="project" value="InterPro"/>
</dbReference>
<evidence type="ECO:0000313" key="9">
    <source>
        <dbReference type="Proteomes" id="UP000299102"/>
    </source>
</evidence>
<dbReference type="OrthoDB" id="534912at2759"/>
<evidence type="ECO:0000256" key="1">
    <source>
        <dbReference type="ARBA" id="ARBA00004141"/>
    </source>
</evidence>
<evidence type="ECO:0000256" key="4">
    <source>
        <dbReference type="ARBA" id="ARBA00022989"/>
    </source>
</evidence>
<feature type="transmembrane region" description="Helical" evidence="6">
    <location>
        <begin position="21"/>
        <end position="39"/>
    </location>
</feature>
<dbReference type="InterPro" id="IPR029020">
    <property type="entry name" value="Ammonium/urea_transptr"/>
</dbReference>
<feature type="transmembrane region" description="Helical" evidence="6">
    <location>
        <begin position="214"/>
        <end position="234"/>
    </location>
</feature>
<dbReference type="Pfam" id="PF00909">
    <property type="entry name" value="Ammonium_transp"/>
    <property type="match status" value="1"/>
</dbReference>
<feature type="transmembrane region" description="Helical" evidence="6">
    <location>
        <begin position="136"/>
        <end position="153"/>
    </location>
</feature>
<evidence type="ECO:0000256" key="3">
    <source>
        <dbReference type="ARBA" id="ARBA00022692"/>
    </source>
</evidence>
<evidence type="ECO:0000259" key="7">
    <source>
        <dbReference type="Pfam" id="PF00909"/>
    </source>
</evidence>
<dbReference type="SUPFAM" id="SSF111352">
    <property type="entry name" value="Ammonium transporter"/>
    <property type="match status" value="1"/>
</dbReference>
<keyword evidence="9" id="KW-1185">Reference proteome</keyword>
<dbReference type="InterPro" id="IPR002229">
    <property type="entry name" value="RhesusRHD"/>
</dbReference>
<feature type="transmembrane region" description="Helical" evidence="6">
    <location>
        <begin position="45"/>
        <end position="65"/>
    </location>
</feature>
<dbReference type="AlphaFoldDB" id="A0A4C1YEN7"/>
<comment type="caution">
    <text evidence="8">The sequence shown here is derived from an EMBL/GenBank/DDBJ whole genome shotgun (WGS) entry which is preliminary data.</text>
</comment>
<keyword evidence="4 6" id="KW-1133">Transmembrane helix</keyword>
<dbReference type="GO" id="GO:0008519">
    <property type="term" value="F:ammonium channel activity"/>
    <property type="evidence" value="ECO:0007669"/>
    <property type="project" value="InterPro"/>
</dbReference>
<dbReference type="GO" id="GO:0097272">
    <property type="term" value="P:ammonium homeostasis"/>
    <property type="evidence" value="ECO:0007669"/>
    <property type="project" value="TreeGrafter"/>
</dbReference>
<dbReference type="PANTHER" id="PTHR11730:SF60">
    <property type="entry name" value="RH50, ISOFORM D"/>
    <property type="match status" value="1"/>
</dbReference>
<dbReference type="PRINTS" id="PR00342">
    <property type="entry name" value="RHESUSRHD"/>
</dbReference>
<feature type="transmembrane region" description="Helical" evidence="6">
    <location>
        <begin position="86"/>
        <end position="116"/>
    </location>
</feature>
<name>A0A4C1YEN7_EUMVA</name>
<organism evidence="8 9">
    <name type="scientific">Eumeta variegata</name>
    <name type="common">Bagworm moth</name>
    <name type="synonym">Eumeta japonica</name>
    <dbReference type="NCBI Taxonomy" id="151549"/>
    <lineage>
        <taxon>Eukaryota</taxon>
        <taxon>Metazoa</taxon>
        <taxon>Ecdysozoa</taxon>
        <taxon>Arthropoda</taxon>
        <taxon>Hexapoda</taxon>
        <taxon>Insecta</taxon>
        <taxon>Pterygota</taxon>
        <taxon>Neoptera</taxon>
        <taxon>Endopterygota</taxon>
        <taxon>Lepidoptera</taxon>
        <taxon>Glossata</taxon>
        <taxon>Ditrysia</taxon>
        <taxon>Tineoidea</taxon>
        <taxon>Psychidae</taxon>
        <taxon>Oiketicinae</taxon>
        <taxon>Eumeta</taxon>
    </lineage>
</organism>
<evidence type="ECO:0000313" key="8">
    <source>
        <dbReference type="EMBL" id="GBP74841.1"/>
    </source>
</evidence>
<reference evidence="8 9" key="1">
    <citation type="journal article" date="2019" name="Commun. Biol.">
        <title>The bagworm genome reveals a unique fibroin gene that provides high tensile strength.</title>
        <authorList>
            <person name="Kono N."/>
            <person name="Nakamura H."/>
            <person name="Ohtoshi R."/>
            <person name="Tomita M."/>
            <person name="Numata K."/>
            <person name="Arakawa K."/>
        </authorList>
    </citation>
    <scope>NUCLEOTIDE SEQUENCE [LARGE SCALE GENOMIC DNA]</scope>
</reference>